<dbReference type="Proteomes" id="UP001372834">
    <property type="component" value="Unassembled WGS sequence"/>
</dbReference>
<evidence type="ECO:0000313" key="3">
    <source>
        <dbReference type="Proteomes" id="UP001372834"/>
    </source>
</evidence>
<reference evidence="2 3" key="1">
    <citation type="submission" date="2023-10" db="EMBL/GenBank/DDBJ databases">
        <title>Genomes of two closely related lineages of the louse Polyplax serrata with different host specificities.</title>
        <authorList>
            <person name="Martinu J."/>
            <person name="Tarabai H."/>
            <person name="Stefka J."/>
            <person name="Hypsa V."/>
        </authorList>
    </citation>
    <scope>NUCLEOTIDE SEQUENCE [LARGE SCALE GENOMIC DNA]</scope>
    <source>
        <strain evidence="2">HR10_N</strain>
    </source>
</reference>
<name>A0AAN8Q6C3_POLSC</name>
<evidence type="ECO:0000256" key="1">
    <source>
        <dbReference type="SAM" id="MobiDB-lite"/>
    </source>
</evidence>
<dbReference type="EMBL" id="JAWJWE010000003">
    <property type="protein sequence ID" value="KAK6639403.1"/>
    <property type="molecule type" value="Genomic_DNA"/>
</dbReference>
<proteinExistence type="predicted"/>
<sequence length="102" mass="11705">MRSSAMGEGCEPERNDRPDGLLVVRRKARKKRGTRVDSLNLQVEGDREKELGGIRRKQRIEVEESRSDGSLSAWTQMLMAHNLSHLTLYFSCKVYVTRAKEV</sequence>
<comment type="caution">
    <text evidence="2">The sequence shown here is derived from an EMBL/GenBank/DDBJ whole genome shotgun (WGS) entry which is preliminary data.</text>
</comment>
<gene>
    <name evidence="2" type="ORF">RUM43_007676</name>
</gene>
<organism evidence="2 3">
    <name type="scientific">Polyplax serrata</name>
    <name type="common">Common mouse louse</name>
    <dbReference type="NCBI Taxonomy" id="468196"/>
    <lineage>
        <taxon>Eukaryota</taxon>
        <taxon>Metazoa</taxon>
        <taxon>Ecdysozoa</taxon>
        <taxon>Arthropoda</taxon>
        <taxon>Hexapoda</taxon>
        <taxon>Insecta</taxon>
        <taxon>Pterygota</taxon>
        <taxon>Neoptera</taxon>
        <taxon>Paraneoptera</taxon>
        <taxon>Psocodea</taxon>
        <taxon>Troctomorpha</taxon>
        <taxon>Phthiraptera</taxon>
        <taxon>Anoplura</taxon>
        <taxon>Polyplacidae</taxon>
        <taxon>Polyplax</taxon>
    </lineage>
</organism>
<dbReference type="AlphaFoldDB" id="A0AAN8Q6C3"/>
<accession>A0AAN8Q6C3</accession>
<evidence type="ECO:0000313" key="2">
    <source>
        <dbReference type="EMBL" id="KAK6639403.1"/>
    </source>
</evidence>
<protein>
    <submittedName>
        <fullName evidence="2">Uncharacterized protein</fullName>
    </submittedName>
</protein>
<feature type="region of interest" description="Disordered" evidence="1">
    <location>
        <begin position="1"/>
        <end position="26"/>
    </location>
</feature>